<dbReference type="InterPro" id="IPR019819">
    <property type="entry name" value="Carboxylesterase_B_CS"/>
</dbReference>
<evidence type="ECO:0000256" key="1">
    <source>
        <dbReference type="ARBA" id="ARBA00005964"/>
    </source>
</evidence>
<evidence type="ECO:0000259" key="4">
    <source>
        <dbReference type="Pfam" id="PF00135"/>
    </source>
</evidence>
<dbReference type="PANTHER" id="PTHR43918:SF4">
    <property type="entry name" value="CARBOXYLIC ESTER HYDROLASE"/>
    <property type="match status" value="1"/>
</dbReference>
<keyword evidence="2" id="KW-0378">Hydrolase</keyword>
<protein>
    <submittedName>
        <fullName evidence="5">Cholinesterase</fullName>
    </submittedName>
</protein>
<dbReference type="Pfam" id="PF00135">
    <property type="entry name" value="COesterase"/>
    <property type="match status" value="1"/>
</dbReference>
<dbReference type="Proteomes" id="UP000235672">
    <property type="component" value="Unassembled WGS sequence"/>
</dbReference>
<dbReference type="PROSITE" id="PS00941">
    <property type="entry name" value="CARBOXYLESTERASE_B_2"/>
    <property type="match status" value="1"/>
</dbReference>
<comment type="similarity">
    <text evidence="1">Belongs to the type-B carboxylesterase/lipase family.</text>
</comment>
<dbReference type="PANTHER" id="PTHR43918">
    <property type="entry name" value="ACETYLCHOLINESTERASE"/>
    <property type="match status" value="1"/>
</dbReference>
<organism evidence="5 6">
    <name type="scientific">Hyaloscypha hepaticicola</name>
    <dbReference type="NCBI Taxonomy" id="2082293"/>
    <lineage>
        <taxon>Eukaryota</taxon>
        <taxon>Fungi</taxon>
        <taxon>Dikarya</taxon>
        <taxon>Ascomycota</taxon>
        <taxon>Pezizomycotina</taxon>
        <taxon>Leotiomycetes</taxon>
        <taxon>Helotiales</taxon>
        <taxon>Hyaloscyphaceae</taxon>
        <taxon>Hyaloscypha</taxon>
    </lineage>
</organism>
<dbReference type="GO" id="GO:0052689">
    <property type="term" value="F:carboxylic ester hydrolase activity"/>
    <property type="evidence" value="ECO:0007669"/>
    <property type="project" value="TreeGrafter"/>
</dbReference>
<keyword evidence="6" id="KW-1185">Reference proteome</keyword>
<dbReference type="STRING" id="1745343.A0A2J6Q0C4"/>
<feature type="chain" id="PRO_5014463533" evidence="3">
    <location>
        <begin position="19"/>
        <end position="519"/>
    </location>
</feature>
<dbReference type="InterPro" id="IPR050654">
    <property type="entry name" value="AChE-related_enzymes"/>
</dbReference>
<accession>A0A2J6Q0C4</accession>
<evidence type="ECO:0000256" key="3">
    <source>
        <dbReference type="SAM" id="SignalP"/>
    </source>
</evidence>
<sequence length="519" mass="56174">MQMNILARFLCLLGASIALLPSASPHHAPPPPSATLDAGVIVGNTATALGSKVTVNQFLGVPFAAKPVRFGMPEPPTPWKHLLETTNQPPACPQQFNGQAIERNILIETFNTPPPPAGESEDCLYLNVYAPATLTKKKPVLFFLYGGSSQYGCNSIPRYDGTNFAANQEVIIVAPNYRTNVFGFSNSPQIPFDQLNVGYHDQRLALQWVQRNIHAFGGDPAAVTLWGWASGASCVDNLITTTPIDPPFRAAIMQSGQTGIFGHPTNATHAWDSLAQQLNCSAQPDVLECVRAANVTTIISILELSNLLFSPVKDNITDLLYPETALETGNVSHVPVLLGTTAQDGGVYVYGQDNTTAWLNAVLGSHPILFAEIEEEYAFGTTANGRPITDDSQQISAFYTDIVYQCVMAIRANESITGGIPTWRYLYNATFPNLQPYPGALVYHGSENFLIFGNLPANTTDSEVKFSKFMQKLWADHAKNPRVGPSWPQNPTIRTVSSIDIDTRCGFLEPYLAAAGGGG</sequence>
<evidence type="ECO:0000313" key="6">
    <source>
        <dbReference type="Proteomes" id="UP000235672"/>
    </source>
</evidence>
<name>A0A2J6Q0C4_9HELO</name>
<proteinExistence type="inferred from homology"/>
<evidence type="ECO:0000313" key="5">
    <source>
        <dbReference type="EMBL" id="PMD19731.1"/>
    </source>
</evidence>
<keyword evidence="3" id="KW-0732">Signal</keyword>
<dbReference type="AlphaFoldDB" id="A0A2J6Q0C4"/>
<dbReference type="InterPro" id="IPR002018">
    <property type="entry name" value="CarbesteraseB"/>
</dbReference>
<feature type="signal peptide" evidence="3">
    <location>
        <begin position="1"/>
        <end position="18"/>
    </location>
</feature>
<evidence type="ECO:0000256" key="2">
    <source>
        <dbReference type="ARBA" id="ARBA00022801"/>
    </source>
</evidence>
<dbReference type="Gene3D" id="3.40.50.1820">
    <property type="entry name" value="alpha/beta hydrolase"/>
    <property type="match status" value="1"/>
</dbReference>
<dbReference type="EMBL" id="KZ613488">
    <property type="protein sequence ID" value="PMD19731.1"/>
    <property type="molecule type" value="Genomic_DNA"/>
</dbReference>
<dbReference type="InterPro" id="IPR029058">
    <property type="entry name" value="AB_hydrolase_fold"/>
</dbReference>
<dbReference type="SUPFAM" id="SSF53474">
    <property type="entry name" value="alpha/beta-Hydrolases"/>
    <property type="match status" value="1"/>
</dbReference>
<reference evidence="5 6" key="1">
    <citation type="submission" date="2016-05" db="EMBL/GenBank/DDBJ databases">
        <title>A degradative enzymes factory behind the ericoid mycorrhizal symbiosis.</title>
        <authorList>
            <consortium name="DOE Joint Genome Institute"/>
            <person name="Martino E."/>
            <person name="Morin E."/>
            <person name="Grelet G."/>
            <person name="Kuo A."/>
            <person name="Kohler A."/>
            <person name="Daghino S."/>
            <person name="Barry K."/>
            <person name="Choi C."/>
            <person name="Cichocki N."/>
            <person name="Clum A."/>
            <person name="Copeland A."/>
            <person name="Hainaut M."/>
            <person name="Haridas S."/>
            <person name="Labutti K."/>
            <person name="Lindquist E."/>
            <person name="Lipzen A."/>
            <person name="Khouja H.-R."/>
            <person name="Murat C."/>
            <person name="Ohm R."/>
            <person name="Olson A."/>
            <person name="Spatafora J."/>
            <person name="Veneault-Fourrey C."/>
            <person name="Henrissat B."/>
            <person name="Grigoriev I."/>
            <person name="Martin F."/>
            <person name="Perotto S."/>
        </authorList>
    </citation>
    <scope>NUCLEOTIDE SEQUENCE [LARGE SCALE GENOMIC DNA]</scope>
    <source>
        <strain evidence="5 6">UAMH 7357</strain>
    </source>
</reference>
<feature type="domain" description="Carboxylesterase type B" evidence="4">
    <location>
        <begin position="32"/>
        <end position="480"/>
    </location>
</feature>
<dbReference type="OrthoDB" id="408631at2759"/>
<gene>
    <name evidence="5" type="ORF">NA56DRAFT_647028</name>
</gene>